<sequence length="436" mass="49352">MRVRQTTMQAILRRCPRLRTLRLDQAHDINEKNAEPFDRSSFFAAVANSCRLLKSFHFSLYNQDMTLSDSISLIREFYPSTQKQVSNSAQFMVQSQCSLMKINLDTICLLDRDICASTNQTLLGPLMKSSFDNIITTLEIIPAIEGLHSDCIVHALHSVLCSAPSLLHVIAPTVEYFIQYFEVSEPANIERACPIWSCVSGCFASEPDFTKRRIWACRGLRTLRLKFVSKTKRDDACSADARMMFEYISKICPNLRELAIYRLKLNLELDSGFFLLSRLRFLQRLTVMTWTDMKLKKKDLKWMAKHPDGKLSTPYFRLWSNSSSSSRKEPNSSCSKKSISSGAASTASISEVSTSTSYLKFESLCNLASEANLKACQNQLEQVGNEGCWPMLEFLGIRHGGTKRSHPGSYLPALIKDIRPGVEFSCSYEELLNVSL</sequence>
<reference evidence="1" key="1">
    <citation type="journal article" date="2020" name="Fungal Divers.">
        <title>Resolving the Mortierellaceae phylogeny through synthesis of multi-gene phylogenetics and phylogenomics.</title>
        <authorList>
            <person name="Vandepol N."/>
            <person name="Liber J."/>
            <person name="Desiro A."/>
            <person name="Na H."/>
            <person name="Kennedy M."/>
            <person name="Barry K."/>
            <person name="Grigoriev I.V."/>
            <person name="Miller A.N."/>
            <person name="O'Donnell K."/>
            <person name="Stajich J.E."/>
            <person name="Bonito G."/>
        </authorList>
    </citation>
    <scope>NUCLEOTIDE SEQUENCE</scope>
    <source>
        <strain evidence="1">NRRL 2769</strain>
    </source>
</reference>
<organism evidence="1 2">
    <name type="scientific">Entomortierella chlamydospora</name>
    <dbReference type="NCBI Taxonomy" id="101097"/>
    <lineage>
        <taxon>Eukaryota</taxon>
        <taxon>Fungi</taxon>
        <taxon>Fungi incertae sedis</taxon>
        <taxon>Mucoromycota</taxon>
        <taxon>Mortierellomycotina</taxon>
        <taxon>Mortierellomycetes</taxon>
        <taxon>Mortierellales</taxon>
        <taxon>Mortierellaceae</taxon>
        <taxon>Entomortierella</taxon>
    </lineage>
</organism>
<proteinExistence type="predicted"/>
<dbReference type="InterPro" id="IPR032675">
    <property type="entry name" value="LRR_dom_sf"/>
</dbReference>
<protein>
    <submittedName>
        <fullName evidence="1">Uncharacterized protein</fullName>
    </submittedName>
</protein>
<keyword evidence="2" id="KW-1185">Reference proteome</keyword>
<dbReference type="AlphaFoldDB" id="A0A9P6MN29"/>
<comment type="caution">
    <text evidence="1">The sequence shown here is derived from an EMBL/GenBank/DDBJ whole genome shotgun (WGS) entry which is preliminary data.</text>
</comment>
<evidence type="ECO:0000313" key="1">
    <source>
        <dbReference type="EMBL" id="KAG0007926.1"/>
    </source>
</evidence>
<dbReference type="Gene3D" id="3.80.10.10">
    <property type="entry name" value="Ribonuclease Inhibitor"/>
    <property type="match status" value="1"/>
</dbReference>
<accession>A0A9P6MN29</accession>
<name>A0A9P6MN29_9FUNG</name>
<dbReference type="EMBL" id="JAAAID010002117">
    <property type="protein sequence ID" value="KAG0007926.1"/>
    <property type="molecule type" value="Genomic_DNA"/>
</dbReference>
<dbReference type="Proteomes" id="UP000703661">
    <property type="component" value="Unassembled WGS sequence"/>
</dbReference>
<evidence type="ECO:0000313" key="2">
    <source>
        <dbReference type="Proteomes" id="UP000703661"/>
    </source>
</evidence>
<gene>
    <name evidence="1" type="ORF">BGZ80_004067</name>
</gene>